<protein>
    <submittedName>
        <fullName evidence="3">Antibiotic biosynthesis monooxygenase</fullName>
    </submittedName>
</protein>
<accession>A7I5T6</accession>
<dbReference type="InterPro" id="IPR007138">
    <property type="entry name" value="ABM_dom"/>
</dbReference>
<dbReference type="SUPFAM" id="SSF54909">
    <property type="entry name" value="Dimeric alpha+beta barrel"/>
    <property type="match status" value="1"/>
</dbReference>
<dbReference type="AlphaFoldDB" id="A7I5T6"/>
<feature type="transmembrane region" description="Helical" evidence="1">
    <location>
        <begin position="154"/>
        <end position="176"/>
    </location>
</feature>
<dbReference type="Proteomes" id="UP000002408">
    <property type="component" value="Chromosome"/>
</dbReference>
<evidence type="ECO:0000313" key="3">
    <source>
        <dbReference type="EMBL" id="ABS55097.1"/>
    </source>
</evidence>
<keyword evidence="1" id="KW-1133">Transmembrane helix</keyword>
<evidence type="ECO:0000256" key="1">
    <source>
        <dbReference type="SAM" id="Phobius"/>
    </source>
</evidence>
<dbReference type="Gene3D" id="3.30.70.100">
    <property type="match status" value="1"/>
</dbReference>
<keyword evidence="1" id="KW-0472">Membrane</keyword>
<reference evidence="4" key="1">
    <citation type="journal article" date="2015" name="Microbiology">
        <title>Genome of Methanoregula boonei 6A8 reveals adaptations to oligotrophic peatland environments.</title>
        <authorList>
            <person name="Braeuer S."/>
            <person name="Cadillo-Quiroz H."/>
            <person name="Kyrpides N."/>
            <person name="Woyke T."/>
            <person name="Goodwin L."/>
            <person name="Detter C."/>
            <person name="Podell S."/>
            <person name="Yavitt J.B."/>
            <person name="Zinder S.H."/>
        </authorList>
    </citation>
    <scope>NUCLEOTIDE SEQUENCE [LARGE SCALE GENOMIC DNA]</scope>
    <source>
        <strain evidence="4">DSM 21154 / JCM 14090 / 6A8</strain>
    </source>
</reference>
<organism evidence="3 4">
    <name type="scientific">Methanoregula boonei (strain DSM 21154 / JCM 14090 / 6A8)</name>
    <dbReference type="NCBI Taxonomy" id="456442"/>
    <lineage>
        <taxon>Archaea</taxon>
        <taxon>Methanobacteriati</taxon>
        <taxon>Methanobacteriota</taxon>
        <taxon>Stenosarchaea group</taxon>
        <taxon>Methanomicrobia</taxon>
        <taxon>Methanomicrobiales</taxon>
        <taxon>Methanoregulaceae</taxon>
        <taxon>Methanoregula</taxon>
    </lineage>
</organism>
<dbReference type="PANTHER" id="PTHR40057:SF1">
    <property type="entry name" value="SLR1162 PROTEIN"/>
    <property type="match status" value="1"/>
</dbReference>
<proteinExistence type="predicted"/>
<keyword evidence="1" id="KW-0812">Transmembrane</keyword>
<dbReference type="eggNOG" id="arCOG08661">
    <property type="taxonomic scope" value="Archaea"/>
</dbReference>
<dbReference type="RefSeq" id="WP_012106118.1">
    <property type="nucleotide sequence ID" value="NC_009712.1"/>
</dbReference>
<dbReference type="GO" id="GO:0004497">
    <property type="term" value="F:monooxygenase activity"/>
    <property type="evidence" value="ECO:0007669"/>
    <property type="project" value="UniProtKB-KW"/>
</dbReference>
<keyword evidence="4" id="KW-1185">Reference proteome</keyword>
<dbReference type="KEGG" id="mbn:Mboo_0579"/>
<keyword evidence="3" id="KW-0503">Monooxygenase</keyword>
<dbReference type="PANTHER" id="PTHR40057">
    <property type="entry name" value="SLR1162 PROTEIN"/>
    <property type="match status" value="1"/>
</dbReference>
<dbReference type="GeneID" id="5411508"/>
<dbReference type="InterPro" id="IPR011008">
    <property type="entry name" value="Dimeric_a/b-barrel"/>
</dbReference>
<dbReference type="HOGENOM" id="CLU_075307_0_0_2"/>
<feature type="transmembrane region" description="Helical" evidence="1">
    <location>
        <begin position="127"/>
        <end position="148"/>
    </location>
</feature>
<keyword evidence="3" id="KW-0560">Oxidoreductase</keyword>
<dbReference type="PROSITE" id="PS51725">
    <property type="entry name" value="ABM"/>
    <property type="match status" value="1"/>
</dbReference>
<dbReference type="EMBL" id="CP000780">
    <property type="protein sequence ID" value="ABS55097.1"/>
    <property type="molecule type" value="Genomic_DNA"/>
</dbReference>
<dbReference type="Pfam" id="PF03992">
    <property type="entry name" value="ABM"/>
    <property type="match status" value="1"/>
</dbReference>
<dbReference type="InterPro" id="IPR038762">
    <property type="entry name" value="ABM_predict"/>
</dbReference>
<name>A7I5T6_METB6</name>
<sequence length="195" mass="22076">MRRLAASSNEPVTVVRIHYVKAGCEPQFEAELRKYMGAFTSIPANLGITIFRPGEYHDGIYRLVYKFASRDALDAWHATPIYRAWLETEKTLTIAPPHTEELSGLETWFTLPGQNVLRPPTKARQAVVTWIAALPVSIIITLVTDPFLDNQPFLVQKVVFITLLVIILTWGVMPLATRLFARWLYSDSYPPMGSD</sequence>
<evidence type="ECO:0000313" key="4">
    <source>
        <dbReference type="Proteomes" id="UP000002408"/>
    </source>
</evidence>
<evidence type="ECO:0000259" key="2">
    <source>
        <dbReference type="PROSITE" id="PS51725"/>
    </source>
</evidence>
<feature type="domain" description="ABM" evidence="2">
    <location>
        <begin position="12"/>
        <end position="102"/>
    </location>
</feature>
<gene>
    <name evidence="3" type="ordered locus">Mboo_0579</name>
</gene>
<dbReference type="OrthoDB" id="8216at2157"/>